<evidence type="ECO:0000256" key="1">
    <source>
        <dbReference type="SAM" id="MobiDB-lite"/>
    </source>
</evidence>
<reference evidence="3" key="1">
    <citation type="journal article" date="2021" name="PeerJ">
        <title>Extensive microbial diversity within the chicken gut microbiome revealed by metagenomics and culture.</title>
        <authorList>
            <person name="Gilroy R."/>
            <person name="Ravi A."/>
            <person name="Getino M."/>
            <person name="Pursley I."/>
            <person name="Horton D.L."/>
            <person name="Alikhan N.F."/>
            <person name="Baker D."/>
            <person name="Gharbi K."/>
            <person name="Hall N."/>
            <person name="Watson M."/>
            <person name="Adriaenssens E.M."/>
            <person name="Foster-Nyarko E."/>
            <person name="Jarju S."/>
            <person name="Secka A."/>
            <person name="Antonio M."/>
            <person name="Oren A."/>
            <person name="Chaudhuri R.R."/>
            <person name="La Ragione R."/>
            <person name="Hildebrand F."/>
            <person name="Pallen M.J."/>
        </authorList>
    </citation>
    <scope>NUCLEOTIDE SEQUENCE</scope>
    <source>
        <strain evidence="3">ChiHejej3B27-3195</strain>
    </source>
</reference>
<feature type="compositionally biased region" description="Polar residues" evidence="1">
    <location>
        <begin position="114"/>
        <end position="127"/>
    </location>
</feature>
<organism evidence="3 4">
    <name type="scientific">Candidatus Nesterenkonia stercoripullorum</name>
    <dbReference type="NCBI Taxonomy" id="2838701"/>
    <lineage>
        <taxon>Bacteria</taxon>
        <taxon>Bacillati</taxon>
        <taxon>Actinomycetota</taxon>
        <taxon>Actinomycetes</taxon>
        <taxon>Micrococcales</taxon>
        <taxon>Micrococcaceae</taxon>
        <taxon>Nesterenkonia</taxon>
    </lineage>
</organism>
<feature type="compositionally biased region" description="Acidic residues" evidence="1">
    <location>
        <begin position="28"/>
        <end position="108"/>
    </location>
</feature>
<evidence type="ECO:0000313" key="4">
    <source>
        <dbReference type="Proteomes" id="UP000824151"/>
    </source>
</evidence>
<dbReference type="EMBL" id="DXGD01000466">
    <property type="protein sequence ID" value="HIX00955.1"/>
    <property type="molecule type" value="Genomic_DNA"/>
</dbReference>
<feature type="signal peptide" evidence="2">
    <location>
        <begin position="1"/>
        <end position="17"/>
    </location>
</feature>
<evidence type="ECO:0000256" key="2">
    <source>
        <dbReference type="SAM" id="SignalP"/>
    </source>
</evidence>
<keyword evidence="2" id="KW-0732">Signal</keyword>
<feature type="region of interest" description="Disordered" evidence="1">
    <location>
        <begin position="20"/>
        <end position="139"/>
    </location>
</feature>
<reference evidence="3" key="2">
    <citation type="submission" date="2021-04" db="EMBL/GenBank/DDBJ databases">
        <authorList>
            <person name="Gilroy R."/>
        </authorList>
    </citation>
    <scope>NUCLEOTIDE SEQUENCE</scope>
    <source>
        <strain evidence="3">ChiHejej3B27-3195</strain>
    </source>
</reference>
<sequence>MSAARRAVIATPALALALGLAGCGNGGDAEEPQETETVTEEAQETETETDGNDADENGEQTEDAEEPEATETVTEEPSETATETEEADDSEASDDENSGDENSSDDNDSGSLEVDSTGQGPMGLTTSDDADGDITEASGKLIVGPGSCFSLQPQDQPQLIVFGDDAEFEVGEGQPAVTTDDLGTVSVGDQIEFSAVEYSQDELSGIPQQCANGAADTVLVVSQ</sequence>
<evidence type="ECO:0008006" key="5">
    <source>
        <dbReference type="Google" id="ProtNLM"/>
    </source>
</evidence>
<comment type="caution">
    <text evidence="3">The sequence shown here is derived from an EMBL/GenBank/DDBJ whole genome shotgun (WGS) entry which is preliminary data.</text>
</comment>
<dbReference type="PROSITE" id="PS51257">
    <property type="entry name" value="PROKAR_LIPOPROTEIN"/>
    <property type="match status" value="1"/>
</dbReference>
<proteinExistence type="predicted"/>
<accession>A0A9D2A9I6</accession>
<name>A0A9D2A9I6_9MICC</name>
<feature type="chain" id="PRO_5039555024" description="DUF5666 domain-containing protein" evidence="2">
    <location>
        <begin position="18"/>
        <end position="223"/>
    </location>
</feature>
<dbReference type="Proteomes" id="UP000824151">
    <property type="component" value="Unassembled WGS sequence"/>
</dbReference>
<evidence type="ECO:0000313" key="3">
    <source>
        <dbReference type="EMBL" id="HIX00955.1"/>
    </source>
</evidence>
<protein>
    <recommendedName>
        <fullName evidence="5">DUF5666 domain-containing protein</fullName>
    </recommendedName>
</protein>
<gene>
    <name evidence="3" type="ORF">H9871_12530</name>
</gene>
<dbReference type="AlphaFoldDB" id="A0A9D2A9I6"/>